<keyword evidence="8" id="KW-0812">Transmembrane</keyword>
<evidence type="ECO:0000256" key="7">
    <source>
        <dbReference type="SAM" id="Coils"/>
    </source>
</evidence>
<feature type="domain" description="Histidine kinase" evidence="9">
    <location>
        <begin position="449"/>
        <end position="666"/>
    </location>
</feature>
<feature type="transmembrane region" description="Helical" evidence="8">
    <location>
        <begin position="388"/>
        <end position="408"/>
    </location>
</feature>
<dbReference type="EC" id="2.7.13.3" evidence="2"/>
<dbReference type="Gene3D" id="1.25.40.10">
    <property type="entry name" value="Tetratricopeptide repeat domain"/>
    <property type="match status" value="2"/>
</dbReference>
<dbReference type="SUPFAM" id="SSF48452">
    <property type="entry name" value="TPR-like"/>
    <property type="match status" value="1"/>
</dbReference>
<dbReference type="Gene3D" id="1.10.287.130">
    <property type="match status" value="1"/>
</dbReference>
<dbReference type="PANTHER" id="PTHR43711:SF1">
    <property type="entry name" value="HISTIDINE KINASE 1"/>
    <property type="match status" value="1"/>
</dbReference>
<dbReference type="InterPro" id="IPR005467">
    <property type="entry name" value="His_kinase_dom"/>
</dbReference>
<comment type="catalytic activity">
    <reaction evidence="1">
        <text>ATP + protein L-histidine = ADP + protein N-phospho-L-histidine.</text>
        <dbReference type="EC" id="2.7.13.3"/>
    </reaction>
</comment>
<keyword evidence="3" id="KW-0808">Transferase</keyword>
<comment type="caution">
    <text evidence="10">The sequence shown here is derived from an EMBL/GenBank/DDBJ whole genome shotgun (WGS) entry which is preliminary data.</text>
</comment>
<dbReference type="InterPro" id="IPR004358">
    <property type="entry name" value="Sig_transdc_His_kin-like_C"/>
</dbReference>
<name>A0ABS5JY66_9BACT</name>
<feature type="repeat" description="TPR" evidence="6">
    <location>
        <begin position="231"/>
        <end position="264"/>
    </location>
</feature>
<dbReference type="PROSITE" id="PS50109">
    <property type="entry name" value="HIS_KIN"/>
    <property type="match status" value="1"/>
</dbReference>
<evidence type="ECO:0000256" key="1">
    <source>
        <dbReference type="ARBA" id="ARBA00000085"/>
    </source>
</evidence>
<dbReference type="InterPro" id="IPR036890">
    <property type="entry name" value="HATPase_C_sf"/>
</dbReference>
<evidence type="ECO:0000256" key="8">
    <source>
        <dbReference type="SAM" id="Phobius"/>
    </source>
</evidence>
<dbReference type="Proteomes" id="UP000708576">
    <property type="component" value="Unassembled WGS sequence"/>
</dbReference>
<dbReference type="InterPro" id="IPR050736">
    <property type="entry name" value="Sensor_HK_Regulatory"/>
</dbReference>
<keyword evidence="4 10" id="KW-0418">Kinase</keyword>
<evidence type="ECO:0000313" key="10">
    <source>
        <dbReference type="EMBL" id="MBS2099847.1"/>
    </source>
</evidence>
<dbReference type="Pfam" id="PF13181">
    <property type="entry name" value="TPR_8"/>
    <property type="match status" value="1"/>
</dbReference>
<reference evidence="10 11" key="1">
    <citation type="journal article" date="2015" name="Int. J. Syst. Evol. Microbiol.">
        <title>Carboxylicivirga linearis sp. nov., isolated from a sea cucumber culture pond.</title>
        <authorList>
            <person name="Wang F.Q."/>
            <person name="Zhou Y.X."/>
            <person name="Lin X.Z."/>
            <person name="Chen G.J."/>
            <person name="Du Z.J."/>
        </authorList>
    </citation>
    <scope>NUCLEOTIDE SEQUENCE [LARGE SCALE GENOMIC DNA]</scope>
    <source>
        <strain evidence="10 11">FB218</strain>
    </source>
</reference>
<dbReference type="SUPFAM" id="SSF47384">
    <property type="entry name" value="Homodimeric domain of signal transducing histidine kinase"/>
    <property type="match status" value="1"/>
</dbReference>
<keyword evidence="6" id="KW-0802">TPR repeat</keyword>
<evidence type="ECO:0000256" key="4">
    <source>
        <dbReference type="ARBA" id="ARBA00022777"/>
    </source>
</evidence>
<keyword evidence="11" id="KW-1185">Reference proteome</keyword>
<evidence type="ECO:0000256" key="3">
    <source>
        <dbReference type="ARBA" id="ARBA00022679"/>
    </source>
</evidence>
<dbReference type="SUPFAM" id="SSF55874">
    <property type="entry name" value="ATPase domain of HSP90 chaperone/DNA topoisomerase II/histidine kinase"/>
    <property type="match status" value="1"/>
</dbReference>
<evidence type="ECO:0000256" key="5">
    <source>
        <dbReference type="ARBA" id="ARBA00023012"/>
    </source>
</evidence>
<protein>
    <recommendedName>
        <fullName evidence="2">histidine kinase</fullName>
        <ecNumber evidence="2">2.7.13.3</ecNumber>
    </recommendedName>
</protein>
<keyword evidence="7" id="KW-0175">Coiled coil</keyword>
<dbReference type="InterPro" id="IPR003594">
    <property type="entry name" value="HATPase_dom"/>
</dbReference>
<dbReference type="PANTHER" id="PTHR43711">
    <property type="entry name" value="TWO-COMPONENT HISTIDINE KINASE"/>
    <property type="match status" value="1"/>
</dbReference>
<keyword evidence="8" id="KW-0472">Membrane</keyword>
<dbReference type="PROSITE" id="PS50005">
    <property type="entry name" value="TPR"/>
    <property type="match status" value="1"/>
</dbReference>
<sequence>MEYTRKIAQRVTCILYLLLFVLYTNANPFPTLNLCDTCSYSVNKKIAYSNLLISNIDSIPYIIDNLNNHEKIIYNSQYGKLLYKKQRFDESINHLKPILDNSSAEVECIADCHYYLAKNFSKKNNSELTLYHFEVAYNKYTELGKWDNCCIVYMDLGSYFSMKKNNELAEKYYLTSYNISQKKNIKHSTKIAIELNLANHFNKVEKRNIALKHYINVEKEAKKIKKESVIALVNNNIGTIYLKNEEFKKAEEYFNSALKIRRALKDNKGIASTLLNLLHIEIKNGNKQESKLILSELSEIFKMSPPNIADQRLFSYNKIRYYALLGKTELIGKELGAYDKLQDSLSNIAFSDKLIEMQKSFEIQERDKDIALLQKEDELKEARLSNQLIVIISIGAVLLLLIVLGYFINKQRVKLKRSESHLKKQQKRIKQINSDLKTSNLAKDRILSIIGHDLRGPIGGLKELIELYMDMPGYEEEDFKSLLKAAREASTGSYYLLENLLTWANSQNGQIDFKPLTAPLLPLAKNSIDLLDSSINTRNVSFKYDISPAIKLTADLNMLRTIIRNLVSNAVKYSPPESCITISATQNNEETFICIADQGYGMTAEQSSALFEKKETYFIEAGYNAKGSGLGLVLCREFVEQHKGKIWADSIPNKGTKVCFTIPLNIEQPKTTTALHEHTPAMN</sequence>
<dbReference type="GO" id="GO:0016301">
    <property type="term" value="F:kinase activity"/>
    <property type="evidence" value="ECO:0007669"/>
    <property type="project" value="UniProtKB-KW"/>
</dbReference>
<dbReference type="Gene3D" id="3.30.565.10">
    <property type="entry name" value="Histidine kinase-like ATPase, C-terminal domain"/>
    <property type="match status" value="1"/>
</dbReference>
<gene>
    <name evidence="10" type="ORF">KEM10_16270</name>
</gene>
<dbReference type="RefSeq" id="WP_212217091.1">
    <property type="nucleotide sequence ID" value="NZ_JAGUCO010000016.1"/>
</dbReference>
<keyword evidence="8" id="KW-1133">Transmembrane helix</keyword>
<organism evidence="10 11">
    <name type="scientific">Carboxylicivirga linearis</name>
    <dbReference type="NCBI Taxonomy" id="1628157"/>
    <lineage>
        <taxon>Bacteria</taxon>
        <taxon>Pseudomonadati</taxon>
        <taxon>Bacteroidota</taxon>
        <taxon>Bacteroidia</taxon>
        <taxon>Marinilabiliales</taxon>
        <taxon>Marinilabiliaceae</taxon>
        <taxon>Carboxylicivirga</taxon>
    </lineage>
</organism>
<feature type="coiled-coil region" evidence="7">
    <location>
        <begin position="408"/>
        <end position="435"/>
    </location>
</feature>
<dbReference type="PRINTS" id="PR00344">
    <property type="entry name" value="BCTRLSENSOR"/>
</dbReference>
<proteinExistence type="predicted"/>
<dbReference type="SMART" id="SM00028">
    <property type="entry name" value="TPR"/>
    <property type="match status" value="2"/>
</dbReference>
<dbReference type="InterPro" id="IPR036097">
    <property type="entry name" value="HisK_dim/P_sf"/>
</dbReference>
<accession>A0ABS5JY66</accession>
<dbReference type="Pfam" id="PF02518">
    <property type="entry name" value="HATPase_c"/>
    <property type="match status" value="1"/>
</dbReference>
<dbReference type="EMBL" id="JAGUCO010000016">
    <property type="protein sequence ID" value="MBS2099847.1"/>
    <property type="molecule type" value="Genomic_DNA"/>
</dbReference>
<dbReference type="InterPro" id="IPR011990">
    <property type="entry name" value="TPR-like_helical_dom_sf"/>
</dbReference>
<evidence type="ECO:0000313" key="11">
    <source>
        <dbReference type="Proteomes" id="UP000708576"/>
    </source>
</evidence>
<dbReference type="SMART" id="SM00387">
    <property type="entry name" value="HATPase_c"/>
    <property type="match status" value="1"/>
</dbReference>
<evidence type="ECO:0000259" key="9">
    <source>
        <dbReference type="PROSITE" id="PS50109"/>
    </source>
</evidence>
<dbReference type="InterPro" id="IPR019734">
    <property type="entry name" value="TPR_rpt"/>
</dbReference>
<evidence type="ECO:0000256" key="2">
    <source>
        <dbReference type="ARBA" id="ARBA00012438"/>
    </source>
</evidence>
<evidence type="ECO:0000256" key="6">
    <source>
        <dbReference type="PROSITE-ProRule" id="PRU00339"/>
    </source>
</evidence>
<keyword evidence="5" id="KW-0902">Two-component regulatory system</keyword>